<dbReference type="AlphaFoldDB" id="A0A0G0C1D6"/>
<organism evidence="1 2">
    <name type="scientific">Candidatus Roizmanbacteria bacterium GW2011_GWA2_32_13</name>
    <dbReference type="NCBI Taxonomy" id="1618475"/>
    <lineage>
        <taxon>Bacteria</taxon>
        <taxon>Candidatus Roizmaniibacteriota</taxon>
    </lineage>
</organism>
<reference evidence="1 2" key="1">
    <citation type="journal article" date="2015" name="Nature">
        <title>rRNA introns, odd ribosomes, and small enigmatic genomes across a large radiation of phyla.</title>
        <authorList>
            <person name="Brown C.T."/>
            <person name="Hug L.A."/>
            <person name="Thomas B.C."/>
            <person name="Sharon I."/>
            <person name="Castelle C.J."/>
            <person name="Singh A."/>
            <person name="Wilkins M.J."/>
            <person name="Williams K.H."/>
            <person name="Banfield J.F."/>
        </authorList>
    </citation>
    <scope>NUCLEOTIDE SEQUENCE [LARGE SCALE GENOMIC DNA]</scope>
</reference>
<dbReference type="SUPFAM" id="SSF53448">
    <property type="entry name" value="Nucleotide-diphospho-sugar transferases"/>
    <property type="match status" value="1"/>
</dbReference>
<evidence type="ECO:0000313" key="1">
    <source>
        <dbReference type="EMBL" id="KKP37072.1"/>
    </source>
</evidence>
<dbReference type="Proteomes" id="UP000034349">
    <property type="component" value="Unassembled WGS sequence"/>
</dbReference>
<sequence length="325" mass="39282">MNYNFCTLFDKNYLTRGLALYESLLKFFPDFKIWMLCMDSESYEMLKKLNLDKIIPLKLEDIEDEKLLSVKNTRTTSEYCWMMSSSLPLYILEKIGVDMITYLDADLYFFQPLTAIYDEFANNSIMIIPHWFPEENRHQEKTSGIYNVGMMIFRNDENGLKCLRWWKEKVIEWCFNRYEEGKYGDQLYLNDWPNRFDGVYILKNHGANVASWNIKNYSFFKRQGKLQLKVISSGKEFPLIFYHYHGLKFFLNFFKKIKPYPITVLQKEIYKKYIEGLQDAYEKIWGFNPNWSYGFSPKISIMRMIKQILVKFFEKWKTRITEFVK</sequence>
<accession>A0A0G0C1D6</accession>
<comment type="caution">
    <text evidence="1">The sequence shown here is derived from an EMBL/GenBank/DDBJ whole genome shotgun (WGS) entry which is preliminary data.</text>
</comment>
<gene>
    <name evidence="1" type="ORF">UR23_C0008G0005</name>
</gene>
<evidence type="ECO:0000313" key="2">
    <source>
        <dbReference type="Proteomes" id="UP000034349"/>
    </source>
</evidence>
<name>A0A0G0C1D6_9BACT</name>
<dbReference type="Gene3D" id="3.90.550.10">
    <property type="entry name" value="Spore Coat Polysaccharide Biosynthesis Protein SpsA, Chain A"/>
    <property type="match status" value="1"/>
</dbReference>
<proteinExistence type="predicted"/>
<protein>
    <submittedName>
        <fullName evidence="1">Uncharacterized protein</fullName>
    </submittedName>
</protein>
<dbReference type="InterPro" id="IPR029044">
    <property type="entry name" value="Nucleotide-diphossugar_trans"/>
</dbReference>
<dbReference type="EMBL" id="LBOK01000008">
    <property type="protein sequence ID" value="KKP37072.1"/>
    <property type="molecule type" value="Genomic_DNA"/>
</dbReference>